<dbReference type="GO" id="GO:0004930">
    <property type="term" value="F:G protein-coupled receptor activity"/>
    <property type="evidence" value="ECO:0007669"/>
    <property type="project" value="TreeGrafter"/>
</dbReference>
<evidence type="ECO:0000256" key="3">
    <source>
        <dbReference type="ARBA" id="ARBA00022989"/>
    </source>
</evidence>
<feature type="transmembrane region" description="Helical" evidence="6">
    <location>
        <begin position="183"/>
        <end position="215"/>
    </location>
</feature>
<accession>A0A9W8H2S4</accession>
<dbReference type="OrthoDB" id="5565876at2759"/>
<evidence type="ECO:0000256" key="2">
    <source>
        <dbReference type="ARBA" id="ARBA00022692"/>
    </source>
</evidence>
<keyword evidence="4 6" id="KW-0472">Membrane</keyword>
<reference evidence="7" key="1">
    <citation type="submission" date="2022-07" db="EMBL/GenBank/DDBJ databases">
        <title>Phylogenomic reconstructions and comparative analyses of Kickxellomycotina fungi.</title>
        <authorList>
            <person name="Reynolds N.K."/>
            <person name="Stajich J.E."/>
            <person name="Barry K."/>
            <person name="Grigoriev I.V."/>
            <person name="Crous P."/>
            <person name="Smith M.E."/>
        </authorList>
    </citation>
    <scope>NUCLEOTIDE SEQUENCE</scope>
    <source>
        <strain evidence="7">NBRC 105414</strain>
    </source>
</reference>
<feature type="transmembrane region" description="Helical" evidence="6">
    <location>
        <begin position="40"/>
        <end position="62"/>
    </location>
</feature>
<evidence type="ECO:0000256" key="5">
    <source>
        <dbReference type="SAM" id="MobiDB-lite"/>
    </source>
</evidence>
<dbReference type="GO" id="GO:0005886">
    <property type="term" value="C:plasma membrane"/>
    <property type="evidence" value="ECO:0007669"/>
    <property type="project" value="TreeGrafter"/>
</dbReference>
<dbReference type="PANTHER" id="PTHR23112:SF0">
    <property type="entry name" value="TRANSMEMBRANE PROTEIN 116"/>
    <property type="match status" value="1"/>
</dbReference>
<evidence type="ECO:0000313" key="8">
    <source>
        <dbReference type="Proteomes" id="UP001140217"/>
    </source>
</evidence>
<dbReference type="GO" id="GO:0007189">
    <property type="term" value="P:adenylate cyclase-activating G protein-coupled receptor signaling pathway"/>
    <property type="evidence" value="ECO:0007669"/>
    <property type="project" value="TreeGrafter"/>
</dbReference>
<dbReference type="Gene3D" id="1.20.1070.10">
    <property type="entry name" value="Rhodopsin 7-helix transmembrane proteins"/>
    <property type="match status" value="1"/>
</dbReference>
<name>A0A9W8H2S4_9FUNG</name>
<feature type="region of interest" description="Disordered" evidence="5">
    <location>
        <begin position="381"/>
        <end position="418"/>
    </location>
</feature>
<comment type="subcellular location">
    <subcellularLocation>
        <location evidence="1">Membrane</location>
        <topology evidence="1">Multi-pass membrane protein</topology>
    </subcellularLocation>
</comment>
<feature type="transmembrane region" description="Helical" evidence="6">
    <location>
        <begin position="277"/>
        <end position="300"/>
    </location>
</feature>
<evidence type="ECO:0000256" key="6">
    <source>
        <dbReference type="SAM" id="Phobius"/>
    </source>
</evidence>
<dbReference type="PANTHER" id="PTHR23112">
    <property type="entry name" value="G PROTEIN-COUPLED RECEPTOR 157-RELATED"/>
    <property type="match status" value="1"/>
</dbReference>
<feature type="transmembrane region" description="Helical" evidence="6">
    <location>
        <begin position="320"/>
        <end position="345"/>
    </location>
</feature>
<dbReference type="Proteomes" id="UP001140217">
    <property type="component" value="Unassembled WGS sequence"/>
</dbReference>
<organism evidence="7 8">
    <name type="scientific">Coemansia javaensis</name>
    <dbReference type="NCBI Taxonomy" id="2761396"/>
    <lineage>
        <taxon>Eukaryota</taxon>
        <taxon>Fungi</taxon>
        <taxon>Fungi incertae sedis</taxon>
        <taxon>Zoopagomycota</taxon>
        <taxon>Kickxellomycotina</taxon>
        <taxon>Kickxellomycetes</taxon>
        <taxon>Kickxellales</taxon>
        <taxon>Kickxellaceae</taxon>
        <taxon>Coemansia</taxon>
    </lineage>
</organism>
<comment type="caution">
    <text evidence="7">The sequence shown here is derived from an EMBL/GenBank/DDBJ whole genome shotgun (WGS) entry which is preliminary data.</text>
</comment>
<proteinExistence type="predicted"/>
<protein>
    <submittedName>
        <fullName evidence="7">Uncharacterized protein</fullName>
    </submittedName>
</protein>
<dbReference type="EMBL" id="JANBUL010000345">
    <property type="protein sequence ID" value="KAJ2776638.1"/>
    <property type="molecule type" value="Genomic_DNA"/>
</dbReference>
<sequence>MSAVVELVQRRSIKLGPEDPSATLYEAYDIVNRQAWKQNLALGLTGAGSGAMMVFLFVVFIWRRSLVNRVSLRLIFAISMFDFTQCMIQLHNGTPPLPGCRALSFFIDFFMYASIYLSASIAFNLQMTFLTKPRKPLPGYVEYFYYAVPMLVTLLQFAPQYIWAAKHGYCSAFEPIMPGTRAFLVYILLAGMGVMTLVVLYNVVVSAAVIITLYLKQRRISQVLVSAMCTTNEILGGPQDPCAPVADPALSDRPRITPKEKRQLTAMRKVYRACIRIALYPLAPVTYWTIGMVFYVWQYFITLTWKSDVDKTVRVITLGRYMPCVVVLTNFIIFLTDPAVLHVAAEVRKSLAARFGSSKRRSVGAAHGFKPDRHEKAGVTITESTKADGPAGINASVDSSDLEVPGLPAGDGTSASSTLKRSQSFTSFISDLHNDAVAHRVRDDSNVRSFLDSM</sequence>
<keyword evidence="2 6" id="KW-0812">Transmembrane</keyword>
<evidence type="ECO:0000256" key="4">
    <source>
        <dbReference type="ARBA" id="ARBA00023136"/>
    </source>
</evidence>
<feature type="transmembrane region" description="Helical" evidence="6">
    <location>
        <begin position="143"/>
        <end position="163"/>
    </location>
</feature>
<dbReference type="AlphaFoldDB" id="A0A9W8H2S4"/>
<keyword evidence="3 6" id="KW-1133">Transmembrane helix</keyword>
<keyword evidence="8" id="KW-1185">Reference proteome</keyword>
<gene>
    <name evidence="7" type="ORF">H4R18_005564</name>
</gene>
<dbReference type="SUPFAM" id="SSF81321">
    <property type="entry name" value="Family A G protein-coupled receptor-like"/>
    <property type="match status" value="1"/>
</dbReference>
<feature type="transmembrane region" description="Helical" evidence="6">
    <location>
        <begin position="103"/>
        <end position="123"/>
    </location>
</feature>
<evidence type="ECO:0000313" key="7">
    <source>
        <dbReference type="EMBL" id="KAJ2776638.1"/>
    </source>
</evidence>
<evidence type="ECO:0000256" key="1">
    <source>
        <dbReference type="ARBA" id="ARBA00004141"/>
    </source>
</evidence>